<name>A0A0F9KXB5_9ZZZZ</name>
<organism evidence="1">
    <name type="scientific">marine sediment metagenome</name>
    <dbReference type="NCBI Taxonomy" id="412755"/>
    <lineage>
        <taxon>unclassified sequences</taxon>
        <taxon>metagenomes</taxon>
        <taxon>ecological metagenomes</taxon>
    </lineage>
</organism>
<evidence type="ECO:0000313" key="1">
    <source>
        <dbReference type="EMBL" id="KKM86333.1"/>
    </source>
</evidence>
<dbReference type="EMBL" id="LAZR01007273">
    <property type="protein sequence ID" value="KKM86333.1"/>
    <property type="molecule type" value="Genomic_DNA"/>
</dbReference>
<gene>
    <name evidence="1" type="ORF">LCGC14_1280020</name>
</gene>
<accession>A0A0F9KXB5</accession>
<proteinExistence type="predicted"/>
<reference evidence="1" key="1">
    <citation type="journal article" date="2015" name="Nature">
        <title>Complex archaea that bridge the gap between prokaryotes and eukaryotes.</title>
        <authorList>
            <person name="Spang A."/>
            <person name="Saw J.H."/>
            <person name="Jorgensen S.L."/>
            <person name="Zaremba-Niedzwiedzka K."/>
            <person name="Martijn J."/>
            <person name="Lind A.E."/>
            <person name="van Eijk R."/>
            <person name="Schleper C."/>
            <person name="Guy L."/>
            <person name="Ettema T.J."/>
        </authorList>
    </citation>
    <scope>NUCLEOTIDE SEQUENCE</scope>
</reference>
<comment type="caution">
    <text evidence="1">The sequence shown here is derived from an EMBL/GenBank/DDBJ whole genome shotgun (WGS) entry which is preliminary data.</text>
</comment>
<protein>
    <submittedName>
        <fullName evidence="1">Uncharacterized protein</fullName>
    </submittedName>
</protein>
<sequence length="66" mass="6759">MAKPDLQNVVVTPAGELYRLDGKLGLELALNRLLTANGPLDAAASGVPVGGIYVEVVTSGLAIRLS</sequence>
<dbReference type="AlphaFoldDB" id="A0A0F9KXB5"/>